<evidence type="ECO:0000313" key="2">
    <source>
        <dbReference type="Proteomes" id="UP000323886"/>
    </source>
</evidence>
<sequence length="154" mass="17363">MISSDLVEVAWLLARHPSKGKLKQAHTRRAISTAYYALFHALATLCANELVGAGKSKSLAWARTYRALEHSFVKSALIDLARRTHDKDIELLSEAFILLQQTRYEADYDPQRTYTGLDGPPSVRLAEYAILGLSKLTDEMKLELATTLVMRTRR</sequence>
<reference evidence="1 2" key="1">
    <citation type="submission" date="2019-09" db="EMBL/GenBank/DDBJ databases">
        <title>Draft Whole-Genome sequence of Blastochloris sulfoviridis DSM 729.</title>
        <authorList>
            <person name="Meyer T.E."/>
            <person name="Kyndt J.A."/>
        </authorList>
    </citation>
    <scope>NUCLEOTIDE SEQUENCE [LARGE SCALE GENOMIC DNA]</scope>
    <source>
        <strain evidence="1 2">DSM 729</strain>
    </source>
</reference>
<dbReference type="Proteomes" id="UP000323886">
    <property type="component" value="Unassembled WGS sequence"/>
</dbReference>
<accession>A0A5M6I112</accession>
<comment type="caution">
    <text evidence="1">The sequence shown here is derived from an EMBL/GenBank/DDBJ whole genome shotgun (WGS) entry which is preliminary data.</text>
</comment>
<dbReference type="Gene3D" id="1.20.120.330">
    <property type="entry name" value="Nucleotidyltransferases domain 2"/>
    <property type="match status" value="1"/>
</dbReference>
<protein>
    <recommendedName>
        <fullName evidence="3">HEPN domain-containing protein</fullName>
    </recommendedName>
</protein>
<gene>
    <name evidence="1" type="ORF">F1193_07945</name>
</gene>
<proteinExistence type="predicted"/>
<name>A0A5M6I112_9HYPH</name>
<dbReference type="AlphaFoldDB" id="A0A5M6I112"/>
<evidence type="ECO:0000313" key="1">
    <source>
        <dbReference type="EMBL" id="KAA5601852.1"/>
    </source>
</evidence>
<evidence type="ECO:0008006" key="3">
    <source>
        <dbReference type="Google" id="ProtNLM"/>
    </source>
</evidence>
<dbReference type="EMBL" id="VWPL01000011">
    <property type="protein sequence ID" value="KAA5601852.1"/>
    <property type="molecule type" value="Genomic_DNA"/>
</dbReference>
<dbReference type="RefSeq" id="WP_150097151.1">
    <property type="nucleotide sequence ID" value="NZ_VWPL01000011.1"/>
</dbReference>
<organism evidence="1 2">
    <name type="scientific">Blastochloris sulfoviridis</name>
    <dbReference type="NCBI Taxonomy" id="50712"/>
    <lineage>
        <taxon>Bacteria</taxon>
        <taxon>Pseudomonadati</taxon>
        <taxon>Pseudomonadota</taxon>
        <taxon>Alphaproteobacteria</taxon>
        <taxon>Hyphomicrobiales</taxon>
        <taxon>Blastochloridaceae</taxon>
        <taxon>Blastochloris</taxon>
    </lineage>
</organism>
<keyword evidence="2" id="KW-1185">Reference proteome</keyword>
<dbReference type="OrthoDB" id="7845978at2"/>